<dbReference type="SUPFAM" id="SSF53850">
    <property type="entry name" value="Periplasmic binding protein-like II"/>
    <property type="match status" value="1"/>
</dbReference>
<dbReference type="EMBL" id="AP023355">
    <property type="protein sequence ID" value="BCJ35483.1"/>
    <property type="molecule type" value="Genomic_DNA"/>
</dbReference>
<evidence type="ECO:0000259" key="5">
    <source>
        <dbReference type="PROSITE" id="PS50931"/>
    </source>
</evidence>
<dbReference type="InterPro" id="IPR036390">
    <property type="entry name" value="WH_DNA-bd_sf"/>
</dbReference>
<dbReference type="PANTHER" id="PTHR30579">
    <property type="entry name" value="TRANSCRIPTIONAL REGULATOR"/>
    <property type="match status" value="1"/>
</dbReference>
<dbReference type="InterPro" id="IPR005119">
    <property type="entry name" value="LysR_subst-bd"/>
</dbReference>
<keyword evidence="3" id="KW-0238">DNA-binding</keyword>
<dbReference type="SUPFAM" id="SSF46785">
    <property type="entry name" value="Winged helix' DNA-binding domain"/>
    <property type="match status" value="1"/>
</dbReference>
<evidence type="ECO:0000313" key="7">
    <source>
        <dbReference type="Proteomes" id="UP000611640"/>
    </source>
</evidence>
<gene>
    <name evidence="6" type="ORF">Athai_29860</name>
</gene>
<evidence type="ECO:0000256" key="3">
    <source>
        <dbReference type="ARBA" id="ARBA00023125"/>
    </source>
</evidence>
<accession>A0A7R7HXT7</accession>
<feature type="domain" description="HTH lysR-type" evidence="5">
    <location>
        <begin position="4"/>
        <end position="61"/>
    </location>
</feature>
<evidence type="ECO:0000313" key="6">
    <source>
        <dbReference type="EMBL" id="BCJ35483.1"/>
    </source>
</evidence>
<name>A0A7R7HXT7_9ACTN</name>
<dbReference type="AlphaFoldDB" id="A0A7R7HXT7"/>
<dbReference type="InterPro" id="IPR036388">
    <property type="entry name" value="WH-like_DNA-bd_sf"/>
</dbReference>
<dbReference type="Proteomes" id="UP000611640">
    <property type="component" value="Chromosome"/>
</dbReference>
<dbReference type="GO" id="GO:0003677">
    <property type="term" value="F:DNA binding"/>
    <property type="evidence" value="ECO:0007669"/>
    <property type="project" value="UniProtKB-KW"/>
</dbReference>
<dbReference type="GO" id="GO:0003700">
    <property type="term" value="F:DNA-binding transcription factor activity"/>
    <property type="evidence" value="ECO:0007669"/>
    <property type="project" value="InterPro"/>
</dbReference>
<dbReference type="KEGG" id="atl:Athai_29860"/>
<keyword evidence="2" id="KW-0805">Transcription regulation</keyword>
<evidence type="ECO:0000256" key="2">
    <source>
        <dbReference type="ARBA" id="ARBA00023015"/>
    </source>
</evidence>
<dbReference type="Gene3D" id="3.40.190.10">
    <property type="entry name" value="Periplasmic binding protein-like II"/>
    <property type="match status" value="2"/>
</dbReference>
<dbReference type="PRINTS" id="PR00039">
    <property type="entry name" value="HTHLYSR"/>
</dbReference>
<keyword evidence="7" id="KW-1185">Reference proteome</keyword>
<comment type="similarity">
    <text evidence="1">Belongs to the LysR transcriptional regulatory family.</text>
</comment>
<dbReference type="InterPro" id="IPR050176">
    <property type="entry name" value="LTTR"/>
</dbReference>
<dbReference type="Gene3D" id="1.10.10.10">
    <property type="entry name" value="Winged helix-like DNA-binding domain superfamily/Winged helix DNA-binding domain"/>
    <property type="match status" value="1"/>
</dbReference>
<sequence length="289" mass="31638">MGVFDPTLLRTFLAVVQTRNFTQAARRLGLRQSTVSQQIRRLEATTGRQLFSRDTHTVALTADGEALVPLADSILAAHARADSYFAGAQVRGRVRFGASEDFVLSRLPEILRNFRASHPLVDLELTVGLSAILYDAFDRRELDLVFAKRRRGQHRGQPVWRERLAWIGGESSRPEPATPVPLIVYPPPSITRDRAIEALERHDRPWRIVCTSGSLSGLRAAAMAGLGVTAHAHSLIPPGLSEIRGRHRLPDLGEVEFVLLGAEDAAPDSPVAALSAAILAAGDRLHRPL</sequence>
<protein>
    <submittedName>
        <fullName evidence="6">LysR family transcriptional regulator</fullName>
    </submittedName>
</protein>
<dbReference type="Pfam" id="PF00126">
    <property type="entry name" value="HTH_1"/>
    <property type="match status" value="1"/>
</dbReference>
<keyword evidence="4" id="KW-0804">Transcription</keyword>
<evidence type="ECO:0000256" key="4">
    <source>
        <dbReference type="ARBA" id="ARBA00023163"/>
    </source>
</evidence>
<proteinExistence type="inferred from homology"/>
<dbReference type="PROSITE" id="PS50931">
    <property type="entry name" value="HTH_LYSR"/>
    <property type="match status" value="1"/>
</dbReference>
<evidence type="ECO:0000256" key="1">
    <source>
        <dbReference type="ARBA" id="ARBA00009437"/>
    </source>
</evidence>
<organism evidence="6 7">
    <name type="scientific">Actinocatenispora thailandica</name>
    <dbReference type="NCBI Taxonomy" id="227318"/>
    <lineage>
        <taxon>Bacteria</taxon>
        <taxon>Bacillati</taxon>
        <taxon>Actinomycetota</taxon>
        <taxon>Actinomycetes</taxon>
        <taxon>Micromonosporales</taxon>
        <taxon>Micromonosporaceae</taxon>
        <taxon>Actinocatenispora</taxon>
    </lineage>
</organism>
<dbReference type="FunFam" id="1.10.10.10:FF:000001">
    <property type="entry name" value="LysR family transcriptional regulator"/>
    <property type="match status" value="1"/>
</dbReference>
<reference evidence="6 7" key="1">
    <citation type="submission" date="2020-08" db="EMBL/GenBank/DDBJ databases">
        <title>Whole genome shotgun sequence of Actinocatenispora thailandica NBRC 105041.</title>
        <authorList>
            <person name="Komaki H."/>
            <person name="Tamura T."/>
        </authorList>
    </citation>
    <scope>NUCLEOTIDE SEQUENCE [LARGE SCALE GENOMIC DNA]</scope>
    <source>
        <strain evidence="6 7">NBRC 105041</strain>
    </source>
</reference>
<dbReference type="InterPro" id="IPR000847">
    <property type="entry name" value="LysR_HTH_N"/>
</dbReference>
<dbReference type="PANTHER" id="PTHR30579:SF7">
    <property type="entry name" value="HTH-TYPE TRANSCRIPTIONAL REGULATOR LRHA-RELATED"/>
    <property type="match status" value="1"/>
</dbReference>
<dbReference type="Pfam" id="PF03466">
    <property type="entry name" value="LysR_substrate"/>
    <property type="match status" value="1"/>
</dbReference>